<keyword evidence="4 11" id="KW-0347">Helicase</keyword>
<dbReference type="PANTHER" id="PTHR47964:SF1">
    <property type="entry name" value="ATP-DEPENDENT DNA HELICASE HOMOLOG RECG, CHLOROPLASTIC"/>
    <property type="match status" value="1"/>
</dbReference>
<accession>A0A0S1SV34</accession>
<evidence type="ECO:0000256" key="6">
    <source>
        <dbReference type="ARBA" id="ARBA00023125"/>
    </source>
</evidence>
<dbReference type="Pfam" id="PF17191">
    <property type="entry name" value="RecG_wedge"/>
    <property type="match status" value="1"/>
</dbReference>
<dbReference type="AlphaFoldDB" id="A0A0S1SIR4"/>
<gene>
    <name evidence="11" type="ORF">PeribacterD1_0388</name>
</gene>
<accession>A0A0S1SIR4</accession>
<dbReference type="GO" id="GO:0005524">
    <property type="term" value="F:ATP binding"/>
    <property type="evidence" value="ECO:0007669"/>
    <property type="project" value="UniProtKB-KW"/>
</dbReference>
<keyword evidence="5" id="KW-0067">ATP-binding</keyword>
<accession>A0A0S1ST18</accession>
<evidence type="ECO:0000256" key="7">
    <source>
        <dbReference type="ARBA" id="ARBA00023204"/>
    </source>
</evidence>
<keyword evidence="7" id="KW-0234">DNA repair</keyword>
<dbReference type="PROSITE" id="PS51192">
    <property type="entry name" value="HELICASE_ATP_BIND_1"/>
    <property type="match status" value="1"/>
</dbReference>
<dbReference type="InterPro" id="IPR045562">
    <property type="entry name" value="RecG_dom3_C"/>
</dbReference>
<dbReference type="NCBIfam" id="NF008168">
    <property type="entry name" value="PRK10917.2-2"/>
    <property type="match status" value="1"/>
</dbReference>
<evidence type="ECO:0000313" key="12">
    <source>
        <dbReference type="Proteomes" id="UP000069135"/>
    </source>
</evidence>
<dbReference type="CDD" id="cd04488">
    <property type="entry name" value="RecG_wedge_OBF"/>
    <property type="match status" value="1"/>
</dbReference>
<evidence type="ECO:0000256" key="4">
    <source>
        <dbReference type="ARBA" id="ARBA00022806"/>
    </source>
</evidence>
<dbReference type="InterPro" id="IPR014001">
    <property type="entry name" value="Helicase_ATP-bd"/>
</dbReference>
<dbReference type="PROSITE" id="PS51194">
    <property type="entry name" value="HELICASE_CTER"/>
    <property type="match status" value="1"/>
</dbReference>
<organism evidence="11 12">
    <name type="scientific">Candidatus Peribacter riflensis</name>
    <dbReference type="NCBI Taxonomy" id="1735162"/>
    <lineage>
        <taxon>Bacteria</taxon>
        <taxon>Candidatus Peregrinibacteriota</taxon>
        <taxon>Candidatus Peribacteria</taxon>
        <taxon>Candidatus Peribacterales</taxon>
        <taxon>Candidatus Peribacteraceae</taxon>
        <taxon>Candidatus Peribacter</taxon>
    </lineage>
</organism>
<protein>
    <recommendedName>
        <fullName evidence="8">Probable DNA 3'-5' helicase RecG</fullName>
    </recommendedName>
</protein>
<dbReference type="Pfam" id="PF19833">
    <property type="entry name" value="RecG_dom3_C"/>
    <property type="match status" value="1"/>
</dbReference>
<evidence type="ECO:0000256" key="3">
    <source>
        <dbReference type="ARBA" id="ARBA00022801"/>
    </source>
</evidence>
<dbReference type="SUPFAM" id="SSF52540">
    <property type="entry name" value="P-loop containing nucleoside triphosphate hydrolases"/>
    <property type="match status" value="2"/>
</dbReference>
<keyword evidence="6" id="KW-0238">DNA-binding</keyword>
<dbReference type="InterPro" id="IPR012340">
    <property type="entry name" value="NA-bd_OB-fold"/>
</dbReference>
<dbReference type="InterPro" id="IPR033454">
    <property type="entry name" value="RecG_wedge"/>
</dbReference>
<accession>A0A0S1SMB7</accession>
<dbReference type="SMART" id="SM00487">
    <property type="entry name" value="DEXDc"/>
    <property type="match status" value="1"/>
</dbReference>
<evidence type="ECO:0000256" key="1">
    <source>
        <dbReference type="ARBA" id="ARBA00022741"/>
    </source>
</evidence>
<dbReference type="Gene3D" id="3.40.50.300">
    <property type="entry name" value="P-loop containing nucleotide triphosphate hydrolases"/>
    <property type="match status" value="2"/>
</dbReference>
<dbReference type="SMART" id="SM00490">
    <property type="entry name" value="HELICc"/>
    <property type="match status" value="1"/>
</dbReference>
<dbReference type="GO" id="GO:0003677">
    <property type="term" value="F:DNA binding"/>
    <property type="evidence" value="ECO:0007669"/>
    <property type="project" value="UniProtKB-KW"/>
</dbReference>
<evidence type="ECO:0000256" key="8">
    <source>
        <dbReference type="ARBA" id="ARBA00049819"/>
    </source>
</evidence>
<dbReference type="Proteomes" id="UP000069135">
    <property type="component" value="Chromosome"/>
</dbReference>
<dbReference type="GO" id="GO:0006281">
    <property type="term" value="P:DNA repair"/>
    <property type="evidence" value="ECO:0007669"/>
    <property type="project" value="UniProtKB-KW"/>
</dbReference>
<dbReference type="PATRIC" id="fig|1735161.3.peg.385"/>
<dbReference type="Gene3D" id="2.40.50.140">
    <property type="entry name" value="Nucleic acid-binding proteins"/>
    <property type="match status" value="1"/>
</dbReference>
<dbReference type="InterPro" id="IPR011545">
    <property type="entry name" value="DEAD/DEAH_box_helicase_dom"/>
</dbReference>
<sequence length="689" mass="77359">MQLSSPLTAPLLKTTPVYIEALKAMGIETVEHLVLTLPRAHEDLSQIQTVADSPLDEKVTIRGTMGRVDLVRTRSRKMIVKGIFTDTNGDSVEVVWFNQPHVKRMIAEGDEVVLTGKLQEEGTKIKMPSPQFERAGVRPLVHAGRLVPIYPQHESIHTKWLREKMVLVRPAMKDLPETLPREIVEDEKLLSRAQSVEALHFPTKPEDVTRARERQAFEEMYRLQVEALTRRAEWQRLKQERLKIPMDAELIRAFFRTLRFTPTKSQKIAIYEILRDMEKDMAMSRLLEGDVGSGKTLVAAAVMANVLSHGGQCALMVPTEVLARQHAETVSRMLVALHNDLQARRTRGEPVPPLRLPTTALLVGSLPAAEADSVRRTIAAGQVDIVIGTHALIQDAVQFADLKLVIVDEQHRFGVDQRVRLQEKGNPHTLTMTATPIPRTLALTAFGHHDLSVLLEKPGNRKTIHTKVVSPRDRATVERFVDQQIAEGRQVFVICPLIAAADAEGLSEVKSVERETERLRLSFSKRKIVALHGRMPPKDKERVMRAFKDRQHDILVSTAVIEVGIDVPNASLILIEGSERFGLSQLHQFRGRVGRGEHQSHCFLFTTTPEQARSPRLKAMEEHDSGFVLAEIDLKLRGPGELFGTRQSGFAVSALQEFLQPEFIVRARRAAERTLGEKPFAESTMAARL</sequence>
<evidence type="ECO:0000256" key="2">
    <source>
        <dbReference type="ARBA" id="ARBA00022763"/>
    </source>
</evidence>
<accession>A0A0S1SKI8</accession>
<feature type="domain" description="Helicase ATP-binding" evidence="9">
    <location>
        <begin position="276"/>
        <end position="454"/>
    </location>
</feature>
<proteinExistence type="predicted"/>
<evidence type="ECO:0000259" key="10">
    <source>
        <dbReference type="PROSITE" id="PS51194"/>
    </source>
</evidence>
<reference evidence="12" key="1">
    <citation type="submission" date="2015-10" db="EMBL/GenBank/DDBJ databases">
        <title>Analysis of five complete genome sequences for members of the class Peribacteria in the recently recognized Peregrinibacteria bacterial phylum.</title>
        <authorList>
            <person name="Anantharaman K."/>
            <person name="Brown C.T."/>
            <person name="Burstein D."/>
            <person name="Castelle C.J."/>
            <person name="Probst A.J."/>
            <person name="Thomas B.C."/>
            <person name="Williams K.H."/>
            <person name="Banfield J.F."/>
        </authorList>
    </citation>
    <scope>NUCLEOTIDE SEQUENCE [LARGE SCALE GENOMIC DNA]</scope>
</reference>
<dbReference type="GO" id="GO:0003678">
    <property type="term" value="F:DNA helicase activity"/>
    <property type="evidence" value="ECO:0007669"/>
    <property type="project" value="TreeGrafter"/>
</dbReference>
<keyword evidence="1" id="KW-0547">Nucleotide-binding</keyword>
<dbReference type="InterPro" id="IPR001650">
    <property type="entry name" value="Helicase_C-like"/>
</dbReference>
<dbReference type="GO" id="GO:0016787">
    <property type="term" value="F:hydrolase activity"/>
    <property type="evidence" value="ECO:0007669"/>
    <property type="project" value="UniProtKB-KW"/>
</dbReference>
<dbReference type="Pfam" id="PF00270">
    <property type="entry name" value="DEAD"/>
    <property type="match status" value="1"/>
</dbReference>
<evidence type="ECO:0000313" key="11">
    <source>
        <dbReference type="EMBL" id="ALM13083.1"/>
    </source>
</evidence>
<dbReference type="Pfam" id="PF00271">
    <property type="entry name" value="Helicase_C"/>
    <property type="match status" value="1"/>
</dbReference>
<dbReference type="EMBL" id="CP013065">
    <property type="protein sequence ID" value="ALM13083.1"/>
    <property type="molecule type" value="Genomic_DNA"/>
</dbReference>
<dbReference type="STRING" id="1735162.PeribacterB2_0388"/>
<dbReference type="InterPro" id="IPR027417">
    <property type="entry name" value="P-loop_NTPase"/>
</dbReference>
<dbReference type="PANTHER" id="PTHR47964">
    <property type="entry name" value="ATP-DEPENDENT DNA HELICASE HOMOLOG RECG, CHLOROPLASTIC"/>
    <property type="match status" value="1"/>
</dbReference>
<evidence type="ECO:0000256" key="5">
    <source>
        <dbReference type="ARBA" id="ARBA00022840"/>
    </source>
</evidence>
<dbReference type="SUPFAM" id="SSF50249">
    <property type="entry name" value="Nucleic acid-binding proteins"/>
    <property type="match status" value="1"/>
</dbReference>
<reference evidence="11 12" key="2">
    <citation type="journal article" date="2016" name="PeerJ">
        <title>Analysis of five complete genome sequences for members of the class Peribacteria in the recently recognized Peregrinibacteria bacterial phylum.</title>
        <authorList>
            <person name="Anantharaman K."/>
            <person name="Brown C.T."/>
            <person name="Burstein D."/>
            <person name="Castelle C.J."/>
            <person name="Probst A.J."/>
            <person name="Thomas B.C."/>
            <person name="Williams K.H."/>
            <person name="Banfield J.F."/>
        </authorList>
    </citation>
    <scope>NUCLEOTIDE SEQUENCE [LARGE SCALE GENOMIC DNA]</scope>
    <source>
        <strain evidence="11">RIFOXYD1_FULL_PER-ii_59_16</strain>
    </source>
</reference>
<feature type="domain" description="Helicase C-terminal" evidence="10">
    <location>
        <begin position="487"/>
        <end position="640"/>
    </location>
</feature>
<dbReference type="InterPro" id="IPR047112">
    <property type="entry name" value="RecG/Mfd"/>
</dbReference>
<evidence type="ECO:0000259" key="9">
    <source>
        <dbReference type="PROSITE" id="PS51192"/>
    </source>
</evidence>
<dbReference type="KEGG" id="prf:PeribacterA2_0388"/>
<keyword evidence="2" id="KW-0227">DNA damage</keyword>
<keyword evidence="3" id="KW-0378">Hydrolase</keyword>
<name>A0A0S1SIR4_9BACT</name>